<feature type="compositionally biased region" description="Acidic residues" evidence="1">
    <location>
        <begin position="79"/>
        <end position="113"/>
    </location>
</feature>
<keyword evidence="2" id="KW-0732">Signal</keyword>
<evidence type="ECO:0000313" key="4">
    <source>
        <dbReference type="Proteomes" id="UP000507470"/>
    </source>
</evidence>
<name>A0A6J8AXE2_MYTCO</name>
<gene>
    <name evidence="3" type="ORF">MCOR_12679</name>
</gene>
<feature type="compositionally biased region" description="Acidic residues" evidence="1">
    <location>
        <begin position="39"/>
        <end position="70"/>
    </location>
</feature>
<reference evidence="3 4" key="1">
    <citation type="submission" date="2020-06" db="EMBL/GenBank/DDBJ databases">
        <authorList>
            <person name="Li R."/>
            <person name="Bekaert M."/>
        </authorList>
    </citation>
    <scope>NUCLEOTIDE SEQUENCE [LARGE SCALE GENOMIC DNA]</scope>
    <source>
        <strain evidence="4">wild</strain>
    </source>
</reference>
<dbReference type="EMBL" id="CACVKT020002165">
    <property type="protein sequence ID" value="CAC5375809.1"/>
    <property type="molecule type" value="Genomic_DNA"/>
</dbReference>
<feature type="signal peptide" evidence="2">
    <location>
        <begin position="1"/>
        <end position="19"/>
    </location>
</feature>
<dbReference type="OrthoDB" id="6135831at2759"/>
<keyword evidence="4" id="KW-1185">Reference proteome</keyword>
<sequence>MKTARVVIFFIAILVTGRCQDDFSYLDEDRNDNVHDISEREEEFINEDDLNDKDERSDDEFIDEESDENLDEMKREERSDDESLEEENDENIDDISETEKRDDEEEKLADEDDIVRRETLEELRVQMKAAREAYREKVKACGVKHNFVPMEECKECRADCRETRTCRSCRQICRDERKELKSKDCDLTFDNTPRRKYYAQRRKEWFKKSNMQGRYRNFWRNMRNKILRLKNGRKD</sequence>
<organism evidence="3 4">
    <name type="scientific">Mytilus coruscus</name>
    <name type="common">Sea mussel</name>
    <dbReference type="NCBI Taxonomy" id="42192"/>
    <lineage>
        <taxon>Eukaryota</taxon>
        <taxon>Metazoa</taxon>
        <taxon>Spiralia</taxon>
        <taxon>Lophotrochozoa</taxon>
        <taxon>Mollusca</taxon>
        <taxon>Bivalvia</taxon>
        <taxon>Autobranchia</taxon>
        <taxon>Pteriomorphia</taxon>
        <taxon>Mytilida</taxon>
        <taxon>Mytiloidea</taxon>
        <taxon>Mytilidae</taxon>
        <taxon>Mytilinae</taxon>
        <taxon>Mytilus</taxon>
    </lineage>
</organism>
<evidence type="ECO:0000256" key="1">
    <source>
        <dbReference type="SAM" id="MobiDB-lite"/>
    </source>
</evidence>
<evidence type="ECO:0000256" key="2">
    <source>
        <dbReference type="SAM" id="SignalP"/>
    </source>
</evidence>
<dbReference type="AlphaFoldDB" id="A0A6J8AXE2"/>
<protein>
    <submittedName>
        <fullName evidence="3">Uncharacterized protein</fullName>
    </submittedName>
</protein>
<proteinExistence type="predicted"/>
<dbReference type="Proteomes" id="UP000507470">
    <property type="component" value="Unassembled WGS sequence"/>
</dbReference>
<feature type="region of interest" description="Disordered" evidence="1">
    <location>
        <begin position="34"/>
        <end position="113"/>
    </location>
</feature>
<accession>A0A6J8AXE2</accession>
<feature type="chain" id="PRO_5027010696" evidence="2">
    <location>
        <begin position="20"/>
        <end position="235"/>
    </location>
</feature>
<evidence type="ECO:0000313" key="3">
    <source>
        <dbReference type="EMBL" id="CAC5375809.1"/>
    </source>
</evidence>